<evidence type="ECO:0000256" key="3">
    <source>
        <dbReference type="ARBA" id="ARBA00038502"/>
    </source>
</evidence>
<dbReference type="EMBL" id="FORR01000016">
    <property type="protein sequence ID" value="SFJ67015.1"/>
    <property type="molecule type" value="Genomic_DNA"/>
</dbReference>
<accession>A0A1I3T7R6</accession>
<dbReference type="AlphaFoldDB" id="A0A1I3T7R6"/>
<evidence type="ECO:0000313" key="5">
    <source>
        <dbReference type="EMBL" id="SFJ67015.1"/>
    </source>
</evidence>
<dbReference type="PANTHER" id="PTHR43792">
    <property type="entry name" value="GNAT FAMILY, PUTATIVE (AFU_ORTHOLOGUE AFUA_3G00765)-RELATED-RELATED"/>
    <property type="match status" value="1"/>
</dbReference>
<evidence type="ECO:0000256" key="2">
    <source>
        <dbReference type="ARBA" id="ARBA00023315"/>
    </source>
</evidence>
<reference evidence="5 6" key="1">
    <citation type="submission" date="2016-10" db="EMBL/GenBank/DDBJ databases">
        <authorList>
            <person name="de Groot N.N."/>
        </authorList>
    </citation>
    <scope>NUCLEOTIDE SEQUENCE [LARGE SCALE GENOMIC DNA]</scope>
    <source>
        <strain evidence="5 6">DSM 44778</strain>
    </source>
</reference>
<dbReference type="InterPro" id="IPR051531">
    <property type="entry name" value="N-acetyltransferase"/>
</dbReference>
<dbReference type="Gene3D" id="3.40.630.30">
    <property type="match status" value="1"/>
</dbReference>
<name>A0A1I3T7R6_9BACL</name>
<sequence>MDSVYIRRLELEDAEALLELRLKNRSFFRSYEPSHPESHFTLPAQIQAIQNVIENWQKDLGYGFGIFLQSSQQLIGRVNLSNVVRGAWQNCTIGYYLDRSFNGKGYMTEAVKQAVNFAFHEVDLPTSCTGSGNAS</sequence>
<dbReference type="Pfam" id="PF13302">
    <property type="entry name" value="Acetyltransf_3"/>
    <property type="match status" value="1"/>
</dbReference>
<dbReference type="GO" id="GO:0008999">
    <property type="term" value="F:protein-N-terminal-alanine acetyltransferase activity"/>
    <property type="evidence" value="ECO:0007669"/>
    <property type="project" value="TreeGrafter"/>
</dbReference>
<keyword evidence="1 5" id="KW-0808">Transferase</keyword>
<dbReference type="STRING" id="46223.SAMN05421852_11648"/>
<evidence type="ECO:0000313" key="6">
    <source>
        <dbReference type="Proteomes" id="UP000199545"/>
    </source>
</evidence>
<evidence type="ECO:0000256" key="1">
    <source>
        <dbReference type="ARBA" id="ARBA00022679"/>
    </source>
</evidence>
<dbReference type="Proteomes" id="UP000199545">
    <property type="component" value="Unassembled WGS sequence"/>
</dbReference>
<keyword evidence="6" id="KW-1185">Reference proteome</keyword>
<dbReference type="InterPro" id="IPR000182">
    <property type="entry name" value="GNAT_dom"/>
</dbReference>
<feature type="domain" description="N-acetyltransferase" evidence="4">
    <location>
        <begin position="4"/>
        <end position="126"/>
    </location>
</feature>
<proteinExistence type="inferred from homology"/>
<dbReference type="GO" id="GO:0005737">
    <property type="term" value="C:cytoplasm"/>
    <property type="evidence" value="ECO:0007669"/>
    <property type="project" value="TreeGrafter"/>
</dbReference>
<organism evidence="5 6">
    <name type="scientific">Thermoflavimicrobium dichotomicum</name>
    <dbReference type="NCBI Taxonomy" id="46223"/>
    <lineage>
        <taxon>Bacteria</taxon>
        <taxon>Bacillati</taxon>
        <taxon>Bacillota</taxon>
        <taxon>Bacilli</taxon>
        <taxon>Bacillales</taxon>
        <taxon>Thermoactinomycetaceae</taxon>
        <taxon>Thermoflavimicrobium</taxon>
    </lineage>
</organism>
<dbReference type="InterPro" id="IPR016181">
    <property type="entry name" value="Acyl_CoA_acyltransferase"/>
</dbReference>
<dbReference type="RefSeq" id="WP_341849644.1">
    <property type="nucleotide sequence ID" value="NZ_FORR01000016.1"/>
</dbReference>
<keyword evidence="2" id="KW-0012">Acyltransferase</keyword>
<gene>
    <name evidence="5" type="ORF">SAMN05421852_11648</name>
</gene>
<evidence type="ECO:0000259" key="4">
    <source>
        <dbReference type="Pfam" id="PF13302"/>
    </source>
</evidence>
<dbReference type="PANTHER" id="PTHR43792:SF8">
    <property type="entry name" value="[RIBOSOMAL PROTEIN US5]-ALANINE N-ACETYLTRANSFERASE"/>
    <property type="match status" value="1"/>
</dbReference>
<comment type="similarity">
    <text evidence="3">Belongs to the acetyltransferase family. RimJ subfamily.</text>
</comment>
<protein>
    <submittedName>
        <fullName evidence="5">Ribosomal-protein-alanine N-acetyltransferase</fullName>
    </submittedName>
</protein>
<dbReference type="SUPFAM" id="SSF55729">
    <property type="entry name" value="Acyl-CoA N-acyltransferases (Nat)"/>
    <property type="match status" value="1"/>
</dbReference>